<dbReference type="Gene3D" id="1.10.357.10">
    <property type="entry name" value="Tetracycline Repressor, domain 2"/>
    <property type="match status" value="1"/>
</dbReference>
<evidence type="ECO:0000256" key="1">
    <source>
        <dbReference type="ARBA" id="ARBA00023015"/>
    </source>
</evidence>
<sequence length="286" mass="31718">MTGFLISVTTFRTRLAVPRPRGREQGRQPAPARPVRRRHGRVTVTQVDLGAVSQAEAERDRRAERILDAAGELLVAWGYPRVTVGDIARRAGVGKGTVYLHFSTKEVLFLTVLMRAQSRMVERFVQEIRADPSAVLPSRVAVTAYLWVHEDPIVRAMFTGDLETLGTLSRSAAEVIGDLMKVRERTLDGYVRLLREHGLIVPERSPAALRHAFVAVLTGFLMIEPMLPSDVVSVADNADMVAHVVRAAFETPRAPEEAAAVAPRVADLHQSLLDRLNEEIGRQKRI</sequence>
<keyword evidence="3" id="KW-0804">Transcription</keyword>
<evidence type="ECO:0000256" key="4">
    <source>
        <dbReference type="PROSITE-ProRule" id="PRU00335"/>
    </source>
</evidence>
<feature type="domain" description="HTH tetR-type" evidence="6">
    <location>
        <begin position="60"/>
        <end position="120"/>
    </location>
</feature>
<gene>
    <name evidence="7" type="ORF">ACFY05_34495</name>
</gene>
<evidence type="ECO:0000313" key="7">
    <source>
        <dbReference type="EMBL" id="MFF4777948.1"/>
    </source>
</evidence>
<dbReference type="Pfam" id="PF00440">
    <property type="entry name" value="TetR_N"/>
    <property type="match status" value="1"/>
</dbReference>
<dbReference type="PANTHER" id="PTHR30055">
    <property type="entry name" value="HTH-TYPE TRANSCRIPTIONAL REGULATOR RUTR"/>
    <property type="match status" value="1"/>
</dbReference>
<dbReference type="SUPFAM" id="SSF46689">
    <property type="entry name" value="Homeodomain-like"/>
    <property type="match status" value="1"/>
</dbReference>
<dbReference type="PRINTS" id="PR00455">
    <property type="entry name" value="HTHTETR"/>
</dbReference>
<evidence type="ECO:0000256" key="2">
    <source>
        <dbReference type="ARBA" id="ARBA00023125"/>
    </source>
</evidence>
<dbReference type="PANTHER" id="PTHR30055:SF234">
    <property type="entry name" value="HTH-TYPE TRANSCRIPTIONAL REGULATOR BETI"/>
    <property type="match status" value="1"/>
</dbReference>
<evidence type="ECO:0000313" key="8">
    <source>
        <dbReference type="Proteomes" id="UP001602119"/>
    </source>
</evidence>
<keyword evidence="2 4" id="KW-0238">DNA-binding</keyword>
<name>A0ABW6VEZ8_MICFU</name>
<evidence type="ECO:0000256" key="3">
    <source>
        <dbReference type="ARBA" id="ARBA00023163"/>
    </source>
</evidence>
<evidence type="ECO:0000256" key="5">
    <source>
        <dbReference type="SAM" id="MobiDB-lite"/>
    </source>
</evidence>
<dbReference type="InterPro" id="IPR050109">
    <property type="entry name" value="HTH-type_TetR-like_transc_reg"/>
</dbReference>
<dbReference type="Proteomes" id="UP001602119">
    <property type="component" value="Unassembled WGS sequence"/>
</dbReference>
<keyword evidence="1" id="KW-0805">Transcription regulation</keyword>
<dbReference type="InterPro" id="IPR009057">
    <property type="entry name" value="Homeodomain-like_sf"/>
</dbReference>
<protein>
    <submittedName>
        <fullName evidence="7">TetR family transcriptional regulator</fullName>
    </submittedName>
</protein>
<dbReference type="EMBL" id="JBIAXI010000027">
    <property type="protein sequence ID" value="MFF4777948.1"/>
    <property type="molecule type" value="Genomic_DNA"/>
</dbReference>
<accession>A0ABW6VEZ8</accession>
<dbReference type="RefSeq" id="WP_387346458.1">
    <property type="nucleotide sequence ID" value="NZ_JBIAXI010000027.1"/>
</dbReference>
<keyword evidence="8" id="KW-1185">Reference proteome</keyword>
<dbReference type="InterPro" id="IPR023772">
    <property type="entry name" value="DNA-bd_HTH_TetR-type_CS"/>
</dbReference>
<comment type="caution">
    <text evidence="7">The sequence shown here is derived from an EMBL/GenBank/DDBJ whole genome shotgun (WGS) entry which is preliminary data.</text>
</comment>
<reference evidence="7 8" key="1">
    <citation type="submission" date="2024-10" db="EMBL/GenBank/DDBJ databases">
        <title>The Natural Products Discovery Center: Release of the First 8490 Sequenced Strains for Exploring Actinobacteria Biosynthetic Diversity.</title>
        <authorList>
            <person name="Kalkreuter E."/>
            <person name="Kautsar S.A."/>
            <person name="Yang D."/>
            <person name="Bader C.D."/>
            <person name="Teijaro C.N."/>
            <person name="Fluegel L."/>
            <person name="Davis C.M."/>
            <person name="Simpson J.R."/>
            <person name="Lauterbach L."/>
            <person name="Steele A.D."/>
            <person name="Gui C."/>
            <person name="Meng S."/>
            <person name="Li G."/>
            <person name="Viehrig K."/>
            <person name="Ye F."/>
            <person name="Su P."/>
            <person name="Kiefer A.F."/>
            <person name="Nichols A."/>
            <person name="Cepeda A.J."/>
            <person name="Yan W."/>
            <person name="Fan B."/>
            <person name="Jiang Y."/>
            <person name="Adhikari A."/>
            <person name="Zheng C.-J."/>
            <person name="Schuster L."/>
            <person name="Cowan T.M."/>
            <person name="Smanski M.J."/>
            <person name="Chevrette M.G."/>
            <person name="De Carvalho L.P.S."/>
            <person name="Shen B."/>
        </authorList>
    </citation>
    <scope>NUCLEOTIDE SEQUENCE [LARGE SCALE GENOMIC DNA]</scope>
    <source>
        <strain evidence="7 8">NPDC001281</strain>
    </source>
</reference>
<evidence type="ECO:0000259" key="6">
    <source>
        <dbReference type="PROSITE" id="PS50977"/>
    </source>
</evidence>
<feature type="region of interest" description="Disordered" evidence="5">
    <location>
        <begin position="17"/>
        <end position="39"/>
    </location>
</feature>
<dbReference type="PROSITE" id="PS50977">
    <property type="entry name" value="HTH_TETR_2"/>
    <property type="match status" value="1"/>
</dbReference>
<organism evidence="7 8">
    <name type="scientific">Microtetraspora fusca</name>
    <dbReference type="NCBI Taxonomy" id="1997"/>
    <lineage>
        <taxon>Bacteria</taxon>
        <taxon>Bacillati</taxon>
        <taxon>Actinomycetota</taxon>
        <taxon>Actinomycetes</taxon>
        <taxon>Streptosporangiales</taxon>
        <taxon>Streptosporangiaceae</taxon>
        <taxon>Microtetraspora</taxon>
    </lineage>
</organism>
<feature type="DNA-binding region" description="H-T-H motif" evidence="4">
    <location>
        <begin position="83"/>
        <end position="102"/>
    </location>
</feature>
<dbReference type="InterPro" id="IPR001647">
    <property type="entry name" value="HTH_TetR"/>
</dbReference>
<dbReference type="PROSITE" id="PS01081">
    <property type="entry name" value="HTH_TETR_1"/>
    <property type="match status" value="1"/>
</dbReference>
<proteinExistence type="predicted"/>